<dbReference type="PANTHER" id="PTHR38682">
    <property type="entry name" value="V-TYPE ATP SYNTHASE SUBUNIT C"/>
    <property type="match status" value="1"/>
</dbReference>
<evidence type="ECO:0000313" key="4">
    <source>
        <dbReference type="EMBL" id="MBO1264205.1"/>
    </source>
</evidence>
<evidence type="ECO:0000313" key="5">
    <source>
        <dbReference type="Proteomes" id="UP000664218"/>
    </source>
</evidence>
<dbReference type="InterPro" id="IPR044911">
    <property type="entry name" value="V-type_ATPase_csu/dsu_dom_3"/>
</dbReference>
<keyword evidence="3" id="KW-0406">Ion transport</keyword>
<dbReference type="Gene3D" id="1.10.132.50">
    <property type="entry name" value="ATP synthase (C/AC39) subunit, domain 3"/>
    <property type="match status" value="1"/>
</dbReference>
<dbReference type="RefSeq" id="WP_207598721.1">
    <property type="nucleotide sequence ID" value="NZ_JAFNJU010000002.1"/>
</dbReference>
<evidence type="ECO:0000256" key="1">
    <source>
        <dbReference type="ARBA" id="ARBA00006709"/>
    </source>
</evidence>
<dbReference type="InterPro" id="IPR002843">
    <property type="entry name" value="ATPase_V0-cplx_csu/dsu"/>
</dbReference>
<dbReference type="InterPro" id="IPR035067">
    <property type="entry name" value="V-type_ATPase_csu/dsu"/>
</dbReference>
<gene>
    <name evidence="4" type="ORF">J3A84_03995</name>
</gene>
<evidence type="ECO:0000256" key="2">
    <source>
        <dbReference type="ARBA" id="ARBA00022448"/>
    </source>
</evidence>
<comment type="caution">
    <text evidence="4">The sequence shown here is derived from an EMBL/GenBank/DDBJ whole genome shotgun (WGS) entry which is preliminary data.</text>
</comment>
<dbReference type="EMBL" id="JAFNJU010000002">
    <property type="protein sequence ID" value="MBO1264205.1"/>
    <property type="molecule type" value="Genomic_DNA"/>
</dbReference>
<protein>
    <submittedName>
        <fullName evidence="4">V-type ATP synthase subunit C</fullName>
    </submittedName>
</protein>
<dbReference type="PANTHER" id="PTHR38682:SF1">
    <property type="entry name" value="V-TYPE ATP SYNTHASE SUBUNIT C"/>
    <property type="match status" value="1"/>
</dbReference>
<reference evidence="4" key="1">
    <citation type="submission" date="2021-03" db="EMBL/GenBank/DDBJ databases">
        <title>Proteiniclasticum marinus sp. nov., isolated from tidal flat sediment.</title>
        <authorList>
            <person name="Namirimu T."/>
            <person name="Yang J.-A."/>
            <person name="Yang S.-H."/>
            <person name="Kim Y.-J."/>
            <person name="Kwon K.K."/>
        </authorList>
    </citation>
    <scope>NUCLEOTIDE SEQUENCE</scope>
    <source>
        <strain evidence="4">SCR006</strain>
    </source>
</reference>
<evidence type="ECO:0000256" key="3">
    <source>
        <dbReference type="ARBA" id="ARBA00023065"/>
    </source>
</evidence>
<dbReference type="GO" id="GO:0046961">
    <property type="term" value="F:proton-transporting ATPase activity, rotational mechanism"/>
    <property type="evidence" value="ECO:0007669"/>
    <property type="project" value="InterPro"/>
</dbReference>
<organism evidence="4 5">
    <name type="scientific">Proteiniclasticum aestuarii</name>
    <dbReference type="NCBI Taxonomy" id="2817862"/>
    <lineage>
        <taxon>Bacteria</taxon>
        <taxon>Bacillati</taxon>
        <taxon>Bacillota</taxon>
        <taxon>Clostridia</taxon>
        <taxon>Eubacteriales</taxon>
        <taxon>Clostridiaceae</taxon>
        <taxon>Proteiniclasticum</taxon>
    </lineage>
</organism>
<dbReference type="NCBIfam" id="NF002266">
    <property type="entry name" value="PRK01198.1-2"/>
    <property type="match status" value="1"/>
</dbReference>
<dbReference type="Proteomes" id="UP000664218">
    <property type="component" value="Unassembled WGS sequence"/>
</dbReference>
<sequence length="333" mass="39089">MNRMDFSQAVIRIKVLEKRLLSRARLERMVDAKDMDEVFRILGETEYQQHLSNVARPEDYENILSAELRRVYKLMDELTGEKIITKLLSLKYDYHNLKVLVKERVLGKSLSALYVPYGTEDLTKLKAAMSQEDFSDLDRRIGEALKETVEEYEKSGDPQMIDIVLDRHYYRHLRALADETDIPMFQEFVKNQVDFTNMKTLIRVKKMDKEMKFLEEVLLDGGAIDRDKILYSINDTLDGILDKFRKEDIGKPLTEGLEAFRRTGRLSDFEKIIDNRLMEINEPSRNIVFGPEPLFSYLHAKEAEIKALRIIMISKINKLSPEVIRERLRDLYV</sequence>
<dbReference type="Gene3D" id="1.20.1690.10">
    <property type="entry name" value="V-type ATP synthase subunit C domain"/>
    <property type="match status" value="2"/>
</dbReference>
<accession>A0A939H9J9</accession>
<proteinExistence type="inferred from homology"/>
<dbReference type="AlphaFoldDB" id="A0A939H9J9"/>
<keyword evidence="5" id="KW-1185">Reference proteome</keyword>
<name>A0A939H9J9_9CLOT</name>
<dbReference type="InterPro" id="IPR050873">
    <property type="entry name" value="V-ATPase_V0D/AC39_subunit"/>
</dbReference>
<dbReference type="SUPFAM" id="SSF103486">
    <property type="entry name" value="V-type ATP synthase subunit C"/>
    <property type="match status" value="1"/>
</dbReference>
<comment type="similarity">
    <text evidence="1">Belongs to the V-ATPase V0D/AC39 subunit family.</text>
</comment>
<dbReference type="Pfam" id="PF01992">
    <property type="entry name" value="vATP-synt_AC39"/>
    <property type="match status" value="1"/>
</dbReference>
<keyword evidence="2" id="KW-0813">Transport</keyword>
<dbReference type="InterPro" id="IPR036079">
    <property type="entry name" value="ATPase_csu/dsu_sf"/>
</dbReference>